<accession>A0A699YIH8</accession>
<dbReference type="Proteomes" id="UP000485058">
    <property type="component" value="Unassembled WGS sequence"/>
</dbReference>
<proteinExistence type="predicted"/>
<dbReference type="EMBL" id="BLLF01000204">
    <property type="protein sequence ID" value="GFH09035.1"/>
    <property type="molecule type" value="Genomic_DNA"/>
</dbReference>
<sequence>MSWLNAYNGGLQTGVAVGQLGLAGEQQMMHQHAGNPGQGFTWQSGERSGSMGCVGAAAAHGGPCHGPAATPGWQRSGVTQHQHWGCTNANQDSVEVLNLAPLLNVEALHYHQPVSAVVWAVTARCVT</sequence>
<dbReference type="AlphaFoldDB" id="A0A699YIH8"/>
<organism evidence="1 2">
    <name type="scientific">Haematococcus lacustris</name>
    <name type="common">Green alga</name>
    <name type="synonym">Haematococcus pluvialis</name>
    <dbReference type="NCBI Taxonomy" id="44745"/>
    <lineage>
        <taxon>Eukaryota</taxon>
        <taxon>Viridiplantae</taxon>
        <taxon>Chlorophyta</taxon>
        <taxon>core chlorophytes</taxon>
        <taxon>Chlorophyceae</taxon>
        <taxon>CS clade</taxon>
        <taxon>Chlamydomonadales</taxon>
        <taxon>Haematococcaceae</taxon>
        <taxon>Haematococcus</taxon>
    </lineage>
</organism>
<gene>
    <name evidence="1" type="ORF">HaLaN_04102</name>
</gene>
<reference evidence="1 2" key="1">
    <citation type="submission" date="2020-02" db="EMBL/GenBank/DDBJ databases">
        <title>Draft genome sequence of Haematococcus lacustris strain NIES-144.</title>
        <authorList>
            <person name="Morimoto D."/>
            <person name="Nakagawa S."/>
            <person name="Yoshida T."/>
            <person name="Sawayama S."/>
        </authorList>
    </citation>
    <scope>NUCLEOTIDE SEQUENCE [LARGE SCALE GENOMIC DNA]</scope>
    <source>
        <strain evidence="1 2">NIES-144</strain>
    </source>
</reference>
<name>A0A699YIH8_HAELA</name>
<evidence type="ECO:0000313" key="1">
    <source>
        <dbReference type="EMBL" id="GFH09035.1"/>
    </source>
</evidence>
<comment type="caution">
    <text evidence="1">The sequence shown here is derived from an EMBL/GenBank/DDBJ whole genome shotgun (WGS) entry which is preliminary data.</text>
</comment>
<evidence type="ECO:0000313" key="2">
    <source>
        <dbReference type="Proteomes" id="UP000485058"/>
    </source>
</evidence>
<protein>
    <submittedName>
        <fullName evidence="1">Uncharacterized protein</fullName>
    </submittedName>
</protein>
<keyword evidence="2" id="KW-1185">Reference proteome</keyword>